<dbReference type="AlphaFoldDB" id="H9CJG0"/>
<reference evidence="2" key="1">
    <citation type="journal article" date="2012" name="FEBS Lett.">
        <title>Genomic analysis of ICEVchBan8: An atypical genetic element in Vibrio cholerae.</title>
        <authorList>
            <person name="Taviani E."/>
            <person name="Spagnoletti M."/>
            <person name="Ceccarelli D."/>
            <person name="Haley B.J."/>
            <person name="Hasan N.A."/>
            <person name="Chen A."/>
            <person name="Colombo M.M."/>
            <person name="Huq A."/>
            <person name="Colwell R.R."/>
        </authorList>
    </citation>
    <scope>NUCLEOTIDE SEQUENCE</scope>
    <source>
        <strain evidence="2">MZ03</strain>
    </source>
</reference>
<keyword evidence="1" id="KW-1133">Transmembrane helix</keyword>
<sequence>MERLELFQTLDTVSWFHSDDLKLQSVRDAFDLAKKRGRVHEFKDEQDQKFFGVCVDRTANELIAIHFKEQFGDGIYYRQMSNGEDVYFLVIHQGCIVSGTDKLINQKMLESVLPLFQQRFPELEVKKLTTTDFDEMVNVENERKQASLRRKRKWLIISVLLSSFTIGMIGLIIAGLIMK</sequence>
<accession>H9CJG0</accession>
<protein>
    <submittedName>
        <fullName evidence="2">Uncharacterized protein</fullName>
    </submittedName>
</protein>
<evidence type="ECO:0000256" key="1">
    <source>
        <dbReference type="SAM" id="Phobius"/>
    </source>
</evidence>
<organism evidence="2">
    <name type="scientific">Vibrio cholerae O37</name>
    <dbReference type="NCBI Taxonomy" id="185332"/>
    <lineage>
        <taxon>Bacteria</taxon>
        <taxon>Pseudomonadati</taxon>
        <taxon>Pseudomonadota</taxon>
        <taxon>Gammaproteobacteria</taxon>
        <taxon>Vibrionales</taxon>
        <taxon>Vibrionaceae</taxon>
        <taxon>Vibrio</taxon>
    </lineage>
</organism>
<dbReference type="EMBL" id="JQ345361">
    <property type="protein sequence ID" value="AFD29055.1"/>
    <property type="molecule type" value="Genomic_DNA"/>
</dbReference>
<feature type="transmembrane region" description="Helical" evidence="1">
    <location>
        <begin position="154"/>
        <end position="178"/>
    </location>
</feature>
<proteinExistence type="predicted"/>
<evidence type="ECO:0000313" key="2">
    <source>
        <dbReference type="EMBL" id="AFD29055.1"/>
    </source>
</evidence>
<name>H9CJG0_VIBCL</name>
<keyword evidence="1" id="KW-0812">Transmembrane</keyword>
<keyword evidence="1" id="KW-0472">Membrane</keyword>